<evidence type="ECO:0000313" key="1">
    <source>
        <dbReference type="EMBL" id="AOW04812.1"/>
    </source>
</evidence>
<dbReference type="GeneID" id="2912042"/>
<dbReference type="Proteomes" id="UP000256601">
    <property type="component" value="Unassembled WGS sequence"/>
</dbReference>
<dbReference type="AlphaFoldDB" id="A0A1H6PSH6"/>
<dbReference type="EMBL" id="CP017557">
    <property type="protein sequence ID" value="AOW04812.1"/>
    <property type="molecule type" value="Genomic_DNA"/>
</dbReference>
<evidence type="ECO:0000313" key="4">
    <source>
        <dbReference type="Proteomes" id="UP000256601"/>
    </source>
</evidence>
<accession>A0A1H6PSH6</accession>
<dbReference type="OrthoDB" id="4076104at2759"/>
<proteinExistence type="predicted"/>
<dbReference type="VEuPathDB" id="FungiDB:YALI1_E02121g"/>
<evidence type="ECO:0000313" key="3">
    <source>
        <dbReference type="Proteomes" id="UP000182444"/>
    </source>
</evidence>
<reference evidence="1 3" key="1">
    <citation type="journal article" date="2016" name="PLoS ONE">
        <title>Sequence Assembly of Yarrowia lipolytica Strain W29/CLIB89 Shows Transposable Element Diversity.</title>
        <authorList>
            <person name="Magnan C."/>
            <person name="Yu J."/>
            <person name="Chang I."/>
            <person name="Jahn E."/>
            <person name="Kanomata Y."/>
            <person name="Wu J."/>
            <person name="Zeller M."/>
            <person name="Oakes M."/>
            <person name="Baldi P."/>
            <person name="Sandmeyer S."/>
        </authorList>
    </citation>
    <scope>NUCLEOTIDE SEQUENCE [LARGE SCALE GENOMIC DNA]</scope>
    <source>
        <strain evidence="1">CLIB89</strain>
        <strain evidence="3">CLIB89(W29)</strain>
    </source>
</reference>
<organism evidence="1 3">
    <name type="scientific">Yarrowia lipolytica</name>
    <name type="common">Candida lipolytica</name>
    <dbReference type="NCBI Taxonomy" id="4952"/>
    <lineage>
        <taxon>Eukaryota</taxon>
        <taxon>Fungi</taxon>
        <taxon>Dikarya</taxon>
        <taxon>Ascomycota</taxon>
        <taxon>Saccharomycotina</taxon>
        <taxon>Dipodascomycetes</taxon>
        <taxon>Dipodascales</taxon>
        <taxon>Dipodascales incertae sedis</taxon>
        <taxon>Yarrowia</taxon>
    </lineage>
</organism>
<reference evidence="2 4" key="2">
    <citation type="submission" date="2018-07" db="EMBL/GenBank/DDBJ databases">
        <title>Draft Genome Assemblies for Five Robust Yarrowia lipolytica Strains Exhibiting High Lipid Production and Pentose Sugar Utilization and Sugar Alcohol Secretion from Undetoxified Lignocellulosic Biomass Hydrolysates.</title>
        <authorList>
            <consortium name="DOE Joint Genome Institute"/>
            <person name="Walker C."/>
            <person name="Ryu S."/>
            <person name="Na H."/>
            <person name="Zane M."/>
            <person name="LaButti K."/>
            <person name="Lipzen A."/>
            <person name="Haridas S."/>
            <person name="Barry K."/>
            <person name="Grigoriev I.V."/>
            <person name="Quarterman J."/>
            <person name="Slininger P."/>
            <person name="Dien B."/>
            <person name="Trinh C.T."/>
        </authorList>
    </citation>
    <scope>NUCLEOTIDE SEQUENCE [LARGE SCALE GENOMIC DNA]</scope>
    <source>
        <strain evidence="2 4">YB392</strain>
    </source>
</reference>
<dbReference type="EMBL" id="KZ858947">
    <property type="protein sequence ID" value="RDW29077.1"/>
    <property type="molecule type" value="Genomic_DNA"/>
</dbReference>
<dbReference type="KEGG" id="yli:2912042"/>
<protein>
    <submittedName>
        <fullName evidence="1">Uncharacterized protein</fullName>
    </submittedName>
</protein>
<sequence>MEALGDLYTAGLHNVGLVPLSDVDAQRRCTVYLEDAVEKLKELIKSEEVELSNKKTEPGAVPDNTLNELKNTLTILSNTGGIVQPSKGRYTYKNYTYKASQKFWDYWDKIKKQVVEINEGVTRHSDDFNQKMATADALEKGRTIY</sequence>
<dbReference type="RefSeq" id="XP_503420.1">
    <property type="nucleotide sequence ID" value="XM_503420.1"/>
</dbReference>
<dbReference type="VEuPathDB" id="FungiDB:YALI0_E01540g"/>
<gene>
    <name evidence="2" type="ORF">B0I71DRAFT_126409</name>
    <name evidence="1" type="ORF">YALI1_E02121g</name>
</gene>
<name>A0A1H6PSH6_YARLL</name>
<dbReference type="Proteomes" id="UP000182444">
    <property type="component" value="Chromosome 1E"/>
</dbReference>
<evidence type="ECO:0000313" key="2">
    <source>
        <dbReference type="EMBL" id="RDW29077.1"/>
    </source>
</evidence>